<dbReference type="PROSITE" id="PS50096">
    <property type="entry name" value="IQ"/>
    <property type="match status" value="1"/>
</dbReference>
<comment type="similarity">
    <text evidence="10">Belongs to the TRAFAC class myosin-kinesin ATPase superfamily. Myosin family.</text>
</comment>
<gene>
    <name evidence="14" type="primary">LOC108732332</name>
</gene>
<dbReference type="GO" id="GO:0030139">
    <property type="term" value="C:endocytic vesicle"/>
    <property type="evidence" value="ECO:0007669"/>
    <property type="project" value="TreeGrafter"/>
</dbReference>
<dbReference type="GO" id="GO:0016459">
    <property type="term" value="C:myosin complex"/>
    <property type="evidence" value="ECO:0007669"/>
    <property type="project" value="UniProtKB-KW"/>
</dbReference>
<keyword evidence="3" id="KW-0597">Phosphoprotein</keyword>
<evidence type="ECO:0000256" key="2">
    <source>
        <dbReference type="ARBA" id="ARBA00022490"/>
    </source>
</evidence>
<evidence type="ECO:0000256" key="1">
    <source>
        <dbReference type="ARBA" id="ARBA00004496"/>
    </source>
</evidence>
<dbReference type="InterPro" id="IPR032412">
    <property type="entry name" value="Myosin-VI_CBD"/>
</dbReference>
<dbReference type="GO" id="GO:0005516">
    <property type="term" value="F:calmodulin binding"/>
    <property type="evidence" value="ECO:0007669"/>
    <property type="project" value="UniProtKB-KW"/>
</dbReference>
<proteinExistence type="inferred from homology"/>
<dbReference type="PROSITE" id="PS51456">
    <property type="entry name" value="MYOSIN_MOTOR"/>
    <property type="match status" value="1"/>
</dbReference>
<keyword evidence="9 10" id="KW-0009">Actin-binding</keyword>
<dbReference type="Gene3D" id="1.20.120.720">
    <property type="entry name" value="Myosin VI head, motor domain, U50 subdomain"/>
    <property type="match status" value="1"/>
</dbReference>
<dbReference type="Gene3D" id="3.40.850.10">
    <property type="entry name" value="Kinesin motor domain"/>
    <property type="match status" value="2"/>
</dbReference>
<evidence type="ECO:0000256" key="7">
    <source>
        <dbReference type="ARBA" id="ARBA00023123"/>
    </source>
</evidence>
<dbReference type="Gene3D" id="1.20.58.530">
    <property type="match status" value="1"/>
</dbReference>
<organism evidence="13 14">
    <name type="scientific">Agrilus planipennis</name>
    <name type="common">Emerald ash borer</name>
    <name type="synonym">Agrilus marcopoli</name>
    <dbReference type="NCBI Taxonomy" id="224129"/>
    <lineage>
        <taxon>Eukaryota</taxon>
        <taxon>Metazoa</taxon>
        <taxon>Ecdysozoa</taxon>
        <taxon>Arthropoda</taxon>
        <taxon>Hexapoda</taxon>
        <taxon>Insecta</taxon>
        <taxon>Pterygota</taxon>
        <taxon>Neoptera</taxon>
        <taxon>Endopterygota</taxon>
        <taxon>Coleoptera</taxon>
        <taxon>Polyphaga</taxon>
        <taxon>Elateriformia</taxon>
        <taxon>Buprestoidea</taxon>
        <taxon>Buprestidae</taxon>
        <taxon>Agrilinae</taxon>
        <taxon>Agrilus</taxon>
    </lineage>
</organism>
<dbReference type="InterPro" id="IPR049016">
    <property type="entry name" value="MYO6_lever"/>
</dbReference>
<keyword evidence="4 10" id="KW-0547">Nucleotide-binding</keyword>
<protein>
    <submittedName>
        <fullName evidence="14">Myosin heavy chain 95F-like</fullName>
    </submittedName>
</protein>
<sequence length="1216" mass="140305">MDDQVWIREPNCGFVLGRISELVGDGAEVVPDEPKYAKAVYSFDDIFQAGDPTKEVNDNCEMLFLNEATLLNNIKNRYYKDKIYSYVANILIAVNPYKEIPALYDSEIIQKYHGKDIGQLPPHVFAIADKAARDIRILKQSQSIIVSGESGAGKTESTKHLLRFLCDTQGSAGPIEQNILEANPVLEAFGNAKTTRNNNSSRFGKFIEIHYNDKFNVVGGYISHYLLEKSRICSASGDERTYHIFYILLGGAPKDLREKLQLTQPDDFYYLKRGCTRYFTKAPSEKKLHSSQKSADHSKKGPLRDNLMDDVESFLELDKALSIMGLSDKEKLDIYSTVSAVLHLGNVQFEEVTDDTRGSCTVSEASEKSLSVACELLGIDQTRIRQALVYKSMQSNKSYHRGTLIMVPLKITEANNARDALAKAIYSKLFDYIVHRINKSIPFRTSSYYIGVLDIAGFEFFTVNSFEQFCINYCNEKLQHFFNEKILKYETDLYTREAIDIPEIKFIDNQDCIDLIEAPKKGIFTLLDEESKMPKPSFQHFTTEVFTQWSGHFRLDFPRSSKLQAHRNIRDDEGFLIRHFAGAVCYETGFFIEKNNDALHASLEEIVQQSQNDLIQSFFNKSTNVQAGKLAFVSVGSKFKKQLAELMEKLKNNGTSFIRCIKPNLNMIERKFDGPVCLTQLKSSGVIHALDLMKHGYPSRSPFAEVYSTYSSYFPDEVNRLRPKSFCEALLYSTDVAEENYKFGITRVFFKLGKFSELDRIIRSNPDELKVMIRRSKQWLTRSRWTQSQFGILVALKFRNDILKRRAAATKIQQIFRGYLARKYNRPKIKCLKKIQNLNKNVKQIEIVALGMKENNKKSVAKDINNLKEEIKKAISKIKGESKLSENTIDDLYNQLASKINKYINELKKSVTQENENLKELEQSMKQEIKLNEKEERRKRTEQINRTINLNSIRRKKQEQLERKKQDELDKQRLSELQAEIVKLAEEEQRLRELLELERQDHEVALRLAVESNGKVDESSQIGPRLEAVKRQKRAAIYGNAKLDLSKWKYFELRNILVSSPADEELLEACKYEFHRRLKIYHEWRLKNKGTASASLNDDIERIPQAIAKRKPKPLNLDNHDNKARYFRVAIRKSGSKDPRERGWWYAHFQGQYVARQLHLLPNKRPVLLVAGKDDLQMCELSLEESGLLKKRNAAISENEFETQWEQYGGKPYISI</sequence>
<keyword evidence="6" id="KW-0112">Calmodulin-binding</keyword>
<dbReference type="Gene3D" id="6.10.220.10">
    <property type="match status" value="1"/>
</dbReference>
<feature type="region of interest" description="Actin-binding" evidence="10">
    <location>
        <begin position="643"/>
        <end position="665"/>
    </location>
</feature>
<evidence type="ECO:0000256" key="11">
    <source>
        <dbReference type="SAM" id="Coils"/>
    </source>
</evidence>
<evidence type="ECO:0000256" key="5">
    <source>
        <dbReference type="ARBA" id="ARBA00022840"/>
    </source>
</evidence>
<accession>A0A7F5QWY6</accession>
<feature type="binding site" evidence="10">
    <location>
        <begin position="148"/>
        <end position="155"/>
    </location>
    <ligand>
        <name>ATP</name>
        <dbReference type="ChEBI" id="CHEBI:30616"/>
    </ligand>
</feature>
<dbReference type="GO" id="GO:0030048">
    <property type="term" value="P:actin filament-based movement"/>
    <property type="evidence" value="ECO:0007669"/>
    <property type="project" value="TreeGrafter"/>
</dbReference>
<dbReference type="GO" id="GO:0005524">
    <property type="term" value="F:ATP binding"/>
    <property type="evidence" value="ECO:0007669"/>
    <property type="project" value="UniProtKB-UniRule"/>
</dbReference>
<comment type="subcellular location">
    <subcellularLocation>
        <location evidence="1">Cytoplasm</location>
    </subcellularLocation>
</comment>
<dbReference type="GO" id="GO:0000146">
    <property type="term" value="F:microfilament motor activity"/>
    <property type="evidence" value="ECO:0007669"/>
    <property type="project" value="TreeGrafter"/>
</dbReference>
<keyword evidence="11" id="KW-0175">Coiled coil</keyword>
<evidence type="ECO:0000256" key="10">
    <source>
        <dbReference type="PROSITE-ProRule" id="PRU00782"/>
    </source>
</evidence>
<evidence type="ECO:0000259" key="12">
    <source>
        <dbReference type="PROSITE" id="PS51456"/>
    </source>
</evidence>
<evidence type="ECO:0000256" key="8">
    <source>
        <dbReference type="ARBA" id="ARBA00023175"/>
    </source>
</evidence>
<feature type="coiled-coil region" evidence="11">
    <location>
        <begin position="835"/>
        <end position="1005"/>
    </location>
</feature>
<evidence type="ECO:0000256" key="6">
    <source>
        <dbReference type="ARBA" id="ARBA00022860"/>
    </source>
</evidence>
<evidence type="ECO:0000256" key="3">
    <source>
        <dbReference type="ARBA" id="ARBA00022553"/>
    </source>
</evidence>
<dbReference type="KEGG" id="apln:108732332"/>
<dbReference type="RefSeq" id="XP_025829665.1">
    <property type="nucleotide sequence ID" value="XM_025973880.1"/>
</dbReference>
<dbReference type="PANTHER" id="PTHR13140">
    <property type="entry name" value="MYOSIN"/>
    <property type="match status" value="1"/>
</dbReference>
<dbReference type="SMART" id="SM00242">
    <property type="entry name" value="MYSc"/>
    <property type="match status" value="1"/>
</dbReference>
<dbReference type="PANTHER" id="PTHR13140:SF745">
    <property type="entry name" value="UNCONVENTIONAL MYOSIN-VI"/>
    <property type="match status" value="1"/>
</dbReference>
<dbReference type="Pfam" id="PF00063">
    <property type="entry name" value="Myosin_head"/>
    <property type="match status" value="1"/>
</dbReference>
<dbReference type="PRINTS" id="PR00193">
    <property type="entry name" value="MYOSINHEAVY"/>
</dbReference>
<evidence type="ECO:0000313" key="14">
    <source>
        <dbReference type="RefSeq" id="XP_025829665.1"/>
    </source>
</evidence>
<name>A0A7F5QWY6_AGRPL</name>
<evidence type="ECO:0000256" key="9">
    <source>
        <dbReference type="ARBA" id="ARBA00023203"/>
    </source>
</evidence>
<dbReference type="Pfam" id="PF16521">
    <property type="entry name" value="Myosin-VI_CBD"/>
    <property type="match status" value="1"/>
</dbReference>
<dbReference type="InterPro" id="IPR027417">
    <property type="entry name" value="P-loop_NTPase"/>
</dbReference>
<keyword evidence="8 10" id="KW-0505">Motor protein</keyword>
<dbReference type="CDD" id="cd01382">
    <property type="entry name" value="MYSc_Myo6"/>
    <property type="match status" value="1"/>
</dbReference>
<evidence type="ECO:0000313" key="13">
    <source>
        <dbReference type="Proteomes" id="UP000192223"/>
    </source>
</evidence>
<dbReference type="Gene3D" id="3.30.70.1590">
    <property type="match status" value="1"/>
</dbReference>
<dbReference type="Pfam" id="PF21521">
    <property type="entry name" value="MYO6_lever"/>
    <property type="match status" value="1"/>
</dbReference>
<dbReference type="SUPFAM" id="SSF52540">
    <property type="entry name" value="P-loop containing nucleoside triphosphate hydrolases"/>
    <property type="match status" value="1"/>
</dbReference>
<dbReference type="Proteomes" id="UP000192223">
    <property type="component" value="Unplaced"/>
</dbReference>
<evidence type="ECO:0000256" key="4">
    <source>
        <dbReference type="ARBA" id="ARBA00022741"/>
    </source>
</evidence>
<dbReference type="AlphaFoldDB" id="A0A7F5QWY6"/>
<dbReference type="GeneID" id="108732332"/>
<dbReference type="GO" id="GO:0051015">
    <property type="term" value="F:actin filament binding"/>
    <property type="evidence" value="ECO:0007669"/>
    <property type="project" value="TreeGrafter"/>
</dbReference>
<keyword evidence="5 10" id="KW-0067">ATP-binding</keyword>
<dbReference type="InParanoid" id="A0A7F5QWY6"/>
<keyword evidence="7 10" id="KW-0518">Myosin</keyword>
<reference evidence="14" key="1">
    <citation type="submission" date="2025-08" db="UniProtKB">
        <authorList>
            <consortium name="RefSeq"/>
        </authorList>
    </citation>
    <scope>IDENTIFICATION</scope>
    <source>
        <tissue evidence="14">Entire body</tissue>
    </source>
</reference>
<dbReference type="CDD" id="cd21759">
    <property type="entry name" value="CBD_MYO6-like"/>
    <property type="match status" value="1"/>
</dbReference>
<dbReference type="InterPro" id="IPR001609">
    <property type="entry name" value="Myosin_head_motor_dom-like"/>
</dbReference>
<dbReference type="GO" id="GO:0005886">
    <property type="term" value="C:plasma membrane"/>
    <property type="evidence" value="ECO:0007669"/>
    <property type="project" value="TreeGrafter"/>
</dbReference>
<keyword evidence="13" id="KW-1185">Reference proteome</keyword>
<feature type="domain" description="Myosin motor" evidence="12">
    <location>
        <begin position="54"/>
        <end position="763"/>
    </location>
</feature>
<dbReference type="OrthoDB" id="6108017at2759"/>
<dbReference type="InterPro" id="IPR036114">
    <property type="entry name" value="MYSc_Myo6"/>
</dbReference>
<dbReference type="InterPro" id="IPR036961">
    <property type="entry name" value="Kinesin_motor_dom_sf"/>
</dbReference>
<dbReference type="GO" id="GO:0007015">
    <property type="term" value="P:actin filament organization"/>
    <property type="evidence" value="ECO:0007669"/>
    <property type="project" value="TreeGrafter"/>
</dbReference>
<keyword evidence="2" id="KW-0963">Cytoplasm</keyword>